<keyword evidence="4" id="KW-1003">Cell membrane</keyword>
<dbReference type="Pfam" id="PF02518">
    <property type="entry name" value="HATPase_c"/>
    <property type="match status" value="1"/>
</dbReference>
<dbReference type="InterPro" id="IPR003661">
    <property type="entry name" value="HisK_dim/P_dom"/>
</dbReference>
<gene>
    <name evidence="17" type="ORF">ABID12_002619</name>
</gene>
<dbReference type="Pfam" id="PF00512">
    <property type="entry name" value="HisKA"/>
    <property type="match status" value="1"/>
</dbReference>
<proteinExistence type="predicted"/>
<dbReference type="PROSITE" id="PS50885">
    <property type="entry name" value="HAMP"/>
    <property type="match status" value="1"/>
</dbReference>
<dbReference type="PRINTS" id="PR00344">
    <property type="entry name" value="BCTRLSENSOR"/>
</dbReference>
<name>A0ABV2IDI0_9HYPH</name>
<evidence type="ECO:0000256" key="12">
    <source>
        <dbReference type="ARBA" id="ARBA00022989"/>
    </source>
</evidence>
<keyword evidence="13" id="KW-0902">Two-component regulatory system</keyword>
<dbReference type="Gene3D" id="1.10.287.130">
    <property type="match status" value="1"/>
</dbReference>
<dbReference type="InterPro" id="IPR003660">
    <property type="entry name" value="HAMP_dom"/>
</dbReference>
<evidence type="ECO:0000313" key="17">
    <source>
        <dbReference type="EMBL" id="MET3600669.1"/>
    </source>
</evidence>
<reference evidence="17 18" key="1">
    <citation type="submission" date="2024-06" db="EMBL/GenBank/DDBJ databases">
        <title>Genomic Encyclopedia of Type Strains, Phase IV (KMG-IV): sequencing the most valuable type-strain genomes for metagenomic binning, comparative biology and taxonomic classification.</title>
        <authorList>
            <person name="Goeker M."/>
        </authorList>
    </citation>
    <scope>NUCLEOTIDE SEQUENCE [LARGE SCALE GENOMIC DNA]</scope>
    <source>
        <strain evidence="17 18">DSM 28102</strain>
    </source>
</reference>
<dbReference type="Proteomes" id="UP001549164">
    <property type="component" value="Unassembled WGS sequence"/>
</dbReference>
<dbReference type="InterPro" id="IPR036097">
    <property type="entry name" value="HisK_dim/P_sf"/>
</dbReference>
<dbReference type="Gene3D" id="3.30.565.10">
    <property type="entry name" value="Histidine kinase-like ATPase, C-terminal domain"/>
    <property type="match status" value="1"/>
</dbReference>
<accession>A0ABV2IDI0</accession>
<dbReference type="GO" id="GO:0016301">
    <property type="term" value="F:kinase activity"/>
    <property type="evidence" value="ECO:0007669"/>
    <property type="project" value="UniProtKB-KW"/>
</dbReference>
<keyword evidence="10 17" id="KW-0418">Kinase</keyword>
<evidence type="ECO:0000313" key="18">
    <source>
        <dbReference type="Proteomes" id="UP001549164"/>
    </source>
</evidence>
<keyword evidence="5" id="KW-0997">Cell inner membrane</keyword>
<keyword evidence="8" id="KW-0812">Transmembrane</keyword>
<comment type="subcellular location">
    <subcellularLocation>
        <location evidence="2">Cell inner membrane</location>
        <topology evidence="2">Multi-pass membrane protein</topology>
    </subcellularLocation>
</comment>
<dbReference type="SMART" id="SM00388">
    <property type="entry name" value="HisKA"/>
    <property type="match status" value="1"/>
</dbReference>
<evidence type="ECO:0000256" key="13">
    <source>
        <dbReference type="ARBA" id="ARBA00023012"/>
    </source>
</evidence>
<evidence type="ECO:0000259" key="16">
    <source>
        <dbReference type="PROSITE" id="PS50885"/>
    </source>
</evidence>
<evidence type="ECO:0000256" key="9">
    <source>
        <dbReference type="ARBA" id="ARBA00022741"/>
    </source>
</evidence>
<evidence type="ECO:0000259" key="15">
    <source>
        <dbReference type="PROSITE" id="PS50109"/>
    </source>
</evidence>
<feature type="domain" description="HAMP" evidence="16">
    <location>
        <begin position="182"/>
        <end position="235"/>
    </location>
</feature>
<evidence type="ECO:0000256" key="5">
    <source>
        <dbReference type="ARBA" id="ARBA00022519"/>
    </source>
</evidence>
<evidence type="ECO:0000256" key="7">
    <source>
        <dbReference type="ARBA" id="ARBA00022679"/>
    </source>
</evidence>
<evidence type="ECO:0000256" key="8">
    <source>
        <dbReference type="ARBA" id="ARBA00022692"/>
    </source>
</evidence>
<dbReference type="SMART" id="SM00304">
    <property type="entry name" value="HAMP"/>
    <property type="match status" value="1"/>
</dbReference>
<evidence type="ECO:0000256" key="3">
    <source>
        <dbReference type="ARBA" id="ARBA00012438"/>
    </source>
</evidence>
<dbReference type="SMART" id="SM00387">
    <property type="entry name" value="HATPase_c"/>
    <property type="match status" value="1"/>
</dbReference>
<comment type="catalytic activity">
    <reaction evidence="1">
        <text>ATP + protein L-histidine = ADP + protein N-phospho-L-histidine.</text>
        <dbReference type="EC" id="2.7.13.3"/>
    </reaction>
</comment>
<dbReference type="EMBL" id="JBEPLY010000008">
    <property type="protein sequence ID" value="MET3600669.1"/>
    <property type="molecule type" value="Genomic_DNA"/>
</dbReference>
<organism evidence="17 18">
    <name type="scientific">Martelella mangrovi</name>
    <dbReference type="NCBI Taxonomy" id="1397477"/>
    <lineage>
        <taxon>Bacteria</taxon>
        <taxon>Pseudomonadati</taxon>
        <taxon>Pseudomonadota</taxon>
        <taxon>Alphaproteobacteria</taxon>
        <taxon>Hyphomicrobiales</taxon>
        <taxon>Aurantimonadaceae</taxon>
        <taxon>Martelella</taxon>
    </lineage>
</organism>
<dbReference type="EC" id="2.7.13.3" evidence="3"/>
<keyword evidence="7" id="KW-0808">Transferase</keyword>
<feature type="domain" description="Histidine kinase" evidence="15">
    <location>
        <begin position="243"/>
        <end position="443"/>
    </location>
</feature>
<protein>
    <recommendedName>
        <fullName evidence="3">histidine kinase</fullName>
        <ecNumber evidence="3">2.7.13.3</ecNumber>
    </recommendedName>
</protein>
<dbReference type="PANTHER" id="PTHR44936">
    <property type="entry name" value="SENSOR PROTEIN CREC"/>
    <property type="match status" value="1"/>
</dbReference>
<dbReference type="PROSITE" id="PS50109">
    <property type="entry name" value="HIS_KIN"/>
    <property type="match status" value="1"/>
</dbReference>
<evidence type="ECO:0000256" key="2">
    <source>
        <dbReference type="ARBA" id="ARBA00004429"/>
    </source>
</evidence>
<keyword evidence="18" id="KW-1185">Reference proteome</keyword>
<dbReference type="InterPro" id="IPR004358">
    <property type="entry name" value="Sig_transdc_His_kin-like_C"/>
</dbReference>
<evidence type="ECO:0000256" key="10">
    <source>
        <dbReference type="ARBA" id="ARBA00022777"/>
    </source>
</evidence>
<dbReference type="SUPFAM" id="SSF47384">
    <property type="entry name" value="Homodimeric domain of signal transducing histidine kinase"/>
    <property type="match status" value="1"/>
</dbReference>
<evidence type="ECO:0000256" key="6">
    <source>
        <dbReference type="ARBA" id="ARBA00022553"/>
    </source>
</evidence>
<dbReference type="Pfam" id="PF00672">
    <property type="entry name" value="HAMP"/>
    <property type="match status" value="1"/>
</dbReference>
<dbReference type="RefSeq" id="WP_354434554.1">
    <property type="nucleotide sequence ID" value="NZ_JBEPLY010000008.1"/>
</dbReference>
<keyword evidence="9" id="KW-0547">Nucleotide-binding</keyword>
<evidence type="ECO:0000256" key="11">
    <source>
        <dbReference type="ARBA" id="ARBA00022840"/>
    </source>
</evidence>
<dbReference type="InterPro" id="IPR005467">
    <property type="entry name" value="His_kinase_dom"/>
</dbReference>
<dbReference type="SUPFAM" id="SSF55874">
    <property type="entry name" value="ATPase domain of HSP90 chaperone/DNA topoisomerase II/histidine kinase"/>
    <property type="match status" value="1"/>
</dbReference>
<dbReference type="PANTHER" id="PTHR44936:SF5">
    <property type="entry name" value="SENSOR HISTIDINE KINASE ENVZ"/>
    <property type="match status" value="1"/>
</dbReference>
<keyword evidence="6" id="KW-0597">Phosphoprotein</keyword>
<sequence length="453" mass="48963">MKDVRAASIRAQFLALAILLIVLVSLLAALTEPFIRGRHDRGVEIGLMAGRMERIIDNYSSATTPAQEDAVMALAVKLGVSVSAVPAGEVADLHARGMPVAQPASALTTTRSLLQEGFGDAIRHVFEPHSARRALAVPIDDRRALVFDMPVFPSSVWFYPAVISGVLKIVIPLVALAYVSSWLIIRPLARFAVAAERTSADDRLEQPFATEGAAELRSLAASLNVMRNRILEMAEARTRMLSSISHDLRTPLTRLKMRVESGEPSDLQGKMLNDVTALESMINETLAFLTDVQHDSPLRKVDLSSLLQTIATDFSEASADVRFSGPRRLKYVCKPEALTRAVSNLVGNAARFAAHIEIELEDAGEKGIVIRIVDDGPGLSEDLKGKVMEPFFKADEARSSGTGFGLGLSIADELIRKGHGGTLKLLDRTPHGLVAEISLPAVHDMHTHPSVPG</sequence>
<evidence type="ECO:0000256" key="14">
    <source>
        <dbReference type="ARBA" id="ARBA00023136"/>
    </source>
</evidence>
<keyword evidence="12" id="KW-1133">Transmembrane helix</keyword>
<evidence type="ECO:0000256" key="1">
    <source>
        <dbReference type="ARBA" id="ARBA00000085"/>
    </source>
</evidence>
<dbReference type="InterPro" id="IPR050980">
    <property type="entry name" value="2C_sensor_his_kinase"/>
</dbReference>
<evidence type="ECO:0000256" key="4">
    <source>
        <dbReference type="ARBA" id="ARBA00022475"/>
    </source>
</evidence>
<keyword evidence="11" id="KW-0067">ATP-binding</keyword>
<keyword evidence="14" id="KW-0472">Membrane</keyword>
<dbReference type="InterPro" id="IPR036890">
    <property type="entry name" value="HATPase_C_sf"/>
</dbReference>
<comment type="caution">
    <text evidence="17">The sequence shown here is derived from an EMBL/GenBank/DDBJ whole genome shotgun (WGS) entry which is preliminary data.</text>
</comment>
<dbReference type="CDD" id="cd00082">
    <property type="entry name" value="HisKA"/>
    <property type="match status" value="1"/>
</dbReference>
<dbReference type="InterPro" id="IPR003594">
    <property type="entry name" value="HATPase_dom"/>
</dbReference>